<organism evidence="2 3">
    <name type="scientific">Monoraphidium neglectum</name>
    <dbReference type="NCBI Taxonomy" id="145388"/>
    <lineage>
        <taxon>Eukaryota</taxon>
        <taxon>Viridiplantae</taxon>
        <taxon>Chlorophyta</taxon>
        <taxon>core chlorophytes</taxon>
        <taxon>Chlorophyceae</taxon>
        <taxon>CS clade</taxon>
        <taxon>Sphaeropleales</taxon>
        <taxon>Selenastraceae</taxon>
        <taxon>Monoraphidium</taxon>
    </lineage>
</organism>
<evidence type="ECO:0000313" key="2">
    <source>
        <dbReference type="EMBL" id="KIZ07309.1"/>
    </source>
</evidence>
<dbReference type="EMBL" id="KK100274">
    <property type="protein sequence ID" value="KIZ07309.1"/>
    <property type="molecule type" value="Genomic_DNA"/>
</dbReference>
<proteinExistence type="predicted"/>
<keyword evidence="3" id="KW-1185">Reference proteome</keyword>
<feature type="compositionally biased region" description="Gly residues" evidence="1">
    <location>
        <begin position="161"/>
        <end position="174"/>
    </location>
</feature>
<dbReference type="Proteomes" id="UP000054498">
    <property type="component" value="Unassembled WGS sequence"/>
</dbReference>
<accession>A0A0D2LLR2</accession>
<evidence type="ECO:0000256" key="1">
    <source>
        <dbReference type="SAM" id="MobiDB-lite"/>
    </source>
</evidence>
<feature type="region of interest" description="Disordered" evidence="1">
    <location>
        <begin position="138"/>
        <end position="179"/>
    </location>
</feature>
<reference evidence="2 3" key="1">
    <citation type="journal article" date="2013" name="BMC Genomics">
        <title>Reconstruction of the lipid metabolism for the microalga Monoraphidium neglectum from its genome sequence reveals characteristics suitable for biofuel production.</title>
        <authorList>
            <person name="Bogen C."/>
            <person name="Al-Dilaimi A."/>
            <person name="Albersmeier A."/>
            <person name="Wichmann J."/>
            <person name="Grundmann M."/>
            <person name="Rupp O."/>
            <person name="Lauersen K.J."/>
            <person name="Blifernez-Klassen O."/>
            <person name="Kalinowski J."/>
            <person name="Goesmann A."/>
            <person name="Mussgnug J.H."/>
            <person name="Kruse O."/>
        </authorList>
    </citation>
    <scope>NUCLEOTIDE SEQUENCE [LARGE SCALE GENOMIC DNA]</scope>
    <source>
        <strain evidence="2 3">SAG 48.87</strain>
    </source>
</reference>
<evidence type="ECO:0000313" key="3">
    <source>
        <dbReference type="Proteomes" id="UP000054498"/>
    </source>
</evidence>
<dbReference type="KEGG" id="mng:MNEG_0653"/>
<protein>
    <submittedName>
        <fullName evidence="2">Uncharacterized protein</fullName>
    </submittedName>
</protein>
<name>A0A0D2LLR2_9CHLO</name>
<gene>
    <name evidence="2" type="ORF">MNEG_0653</name>
</gene>
<sequence>PSPIEAVCHGTVGLSASGNFSPARPSLGPAGFPAAGMSPPLVGIAFPLPPGSSPMVCSPGTAGAAGSHEPQPKWPDMAGPAHGWGCSTSLPQHLPSNLGPHAMSQQQGLGFGLARVAPVRPRQMPLGQQLVHLQHGWRGGAGAHSTGSSGPSSPLHLVGSLDGGSGSGGDGGPFRQGSLCEGEDREALDDAAAAGTALAAAGSLDDGWRADPGALFRSGSAGTLIIGGGGNVGGSGGAGIPGGAGSISAPGSATAAPGNAARLIPGGVSIWSYQPADAGKPGGLGLGTSPVARVLFPQGGAASVDSQPPCAGFGGGKGAPQTALPDGLEDPAVQRRSGCTAAQLLPTEGELLMAMAAAEAQEVVTSRKFF</sequence>
<dbReference type="RefSeq" id="XP_013906328.1">
    <property type="nucleotide sequence ID" value="XM_014050874.1"/>
</dbReference>
<dbReference type="AlphaFoldDB" id="A0A0D2LLR2"/>
<dbReference type="GeneID" id="25726771"/>
<feature type="compositionally biased region" description="Low complexity" evidence="1">
    <location>
        <begin position="143"/>
        <end position="160"/>
    </location>
</feature>
<feature type="non-terminal residue" evidence="2">
    <location>
        <position position="1"/>
    </location>
</feature>